<reference evidence="2 3" key="1">
    <citation type="submission" date="2017-10" db="EMBL/GenBank/DDBJ databases">
        <title>Comparative genomics in systemic dimorphic fungi from Ajellomycetaceae.</title>
        <authorList>
            <person name="Munoz J.F."/>
            <person name="Mcewen J.G."/>
            <person name="Clay O.K."/>
            <person name="Cuomo C.A."/>
        </authorList>
    </citation>
    <scope>NUCLEOTIDE SEQUENCE [LARGE SCALE GENOMIC DNA]</scope>
    <source>
        <strain evidence="2 3">UAMH7299</strain>
    </source>
</reference>
<evidence type="ECO:0000313" key="2">
    <source>
        <dbReference type="EMBL" id="PGG98196.1"/>
    </source>
</evidence>
<dbReference type="EMBL" id="PDNA01000300">
    <property type="protein sequence ID" value="PGG98196.1"/>
    <property type="molecule type" value="Genomic_DNA"/>
</dbReference>
<keyword evidence="3" id="KW-1185">Reference proteome</keyword>
<sequence length="271" mass="30118">MVDQSRPKLIKDNPIGRGLDVFRASFRSTCEDASVSCTPDALEQLGQDDLQNITLDLLSALQGLPISRLLRSSGGGKNLFSDLIRLNSAINSGDFDLDRIKPLLNSAIADDLDDTLIWDQVYTAVTEYTPPPRPIASSLQQTPWLHNTSSFANSSEYRKDVDRVLRNELGTLYIGLSQFHKTFFGGVAGLEEMSKATFNKCMEGSNPLFSNGWSGWPEKVNQDDVLSWLTGLSEELVTFTEEYKSTSTHRRPLAQPNTPIQDSTAERKLDI</sequence>
<dbReference type="PANTHER" id="PTHR38248">
    <property type="entry name" value="FUNK1 6"/>
    <property type="match status" value="1"/>
</dbReference>
<accession>A0A2B7WNL6</accession>
<feature type="region of interest" description="Disordered" evidence="1">
    <location>
        <begin position="247"/>
        <end position="271"/>
    </location>
</feature>
<evidence type="ECO:0000313" key="3">
    <source>
        <dbReference type="Proteomes" id="UP000224634"/>
    </source>
</evidence>
<name>A0A2B7WNL6_POLH7</name>
<evidence type="ECO:0000256" key="1">
    <source>
        <dbReference type="SAM" id="MobiDB-lite"/>
    </source>
</evidence>
<dbReference type="PANTHER" id="PTHR38248:SF2">
    <property type="entry name" value="FUNK1 11"/>
    <property type="match status" value="1"/>
</dbReference>
<comment type="caution">
    <text evidence="2">The sequence shown here is derived from an EMBL/GenBank/DDBJ whole genome shotgun (WGS) entry which is preliminary data.</text>
</comment>
<dbReference type="OrthoDB" id="5584477at2759"/>
<gene>
    <name evidence="2" type="ORF">AJ80_09574</name>
</gene>
<dbReference type="STRING" id="1447883.A0A2B7WNL6"/>
<proteinExistence type="predicted"/>
<protein>
    <submittedName>
        <fullName evidence="2">Uncharacterized protein</fullName>
    </submittedName>
</protein>
<organism evidence="2 3">
    <name type="scientific">Polytolypa hystricis (strain UAMH7299)</name>
    <dbReference type="NCBI Taxonomy" id="1447883"/>
    <lineage>
        <taxon>Eukaryota</taxon>
        <taxon>Fungi</taxon>
        <taxon>Dikarya</taxon>
        <taxon>Ascomycota</taxon>
        <taxon>Pezizomycotina</taxon>
        <taxon>Eurotiomycetes</taxon>
        <taxon>Eurotiomycetidae</taxon>
        <taxon>Onygenales</taxon>
        <taxon>Onygenales incertae sedis</taxon>
        <taxon>Polytolypa</taxon>
    </lineage>
</organism>
<dbReference type="AlphaFoldDB" id="A0A2B7WNL6"/>
<dbReference type="Proteomes" id="UP000224634">
    <property type="component" value="Unassembled WGS sequence"/>
</dbReference>